<keyword evidence="1" id="KW-0433">Leucine-rich repeat</keyword>
<evidence type="ECO:0000313" key="3">
    <source>
        <dbReference type="Ensembl" id="ENSGMOP00000011877.2"/>
    </source>
</evidence>
<dbReference type="Pfam" id="PF14580">
    <property type="entry name" value="LRR_9"/>
    <property type="match status" value="1"/>
</dbReference>
<reference evidence="3" key="1">
    <citation type="submission" date="2019-07" db="EMBL/GenBank/DDBJ databases">
        <authorList>
            <consortium name="Wellcome Sanger Institute Data Sharing"/>
        </authorList>
    </citation>
    <scope>NUCLEOTIDE SEQUENCE [LARGE SCALE GENOMIC DNA]</scope>
</reference>
<dbReference type="Proteomes" id="UP000694546">
    <property type="component" value="Chromosome 1"/>
</dbReference>
<organism evidence="3 4">
    <name type="scientific">Gadus morhua</name>
    <name type="common">Atlantic cod</name>
    <dbReference type="NCBI Taxonomy" id="8049"/>
    <lineage>
        <taxon>Eukaryota</taxon>
        <taxon>Metazoa</taxon>
        <taxon>Chordata</taxon>
        <taxon>Craniata</taxon>
        <taxon>Vertebrata</taxon>
        <taxon>Euteleostomi</taxon>
        <taxon>Actinopterygii</taxon>
        <taxon>Neopterygii</taxon>
        <taxon>Teleostei</taxon>
        <taxon>Neoteleostei</taxon>
        <taxon>Acanthomorphata</taxon>
        <taxon>Zeiogadaria</taxon>
        <taxon>Gadariae</taxon>
        <taxon>Gadiformes</taxon>
        <taxon>Gadoidei</taxon>
        <taxon>Gadidae</taxon>
        <taxon>Gadus</taxon>
    </lineage>
</organism>
<dbReference type="InterPro" id="IPR001611">
    <property type="entry name" value="Leu-rich_rpt"/>
</dbReference>
<dbReference type="SMART" id="SM00365">
    <property type="entry name" value="LRR_SD22"/>
    <property type="match status" value="3"/>
</dbReference>
<dbReference type="GeneTree" id="ENSGT00940000159748"/>
<dbReference type="PROSITE" id="PS51450">
    <property type="entry name" value="LRR"/>
    <property type="match status" value="3"/>
</dbReference>
<reference evidence="3" key="3">
    <citation type="submission" date="2025-09" db="UniProtKB">
        <authorList>
            <consortium name="Ensembl"/>
        </authorList>
    </citation>
    <scope>IDENTIFICATION</scope>
</reference>
<evidence type="ECO:0000256" key="1">
    <source>
        <dbReference type="ARBA" id="ARBA00022614"/>
    </source>
</evidence>
<keyword evidence="2" id="KW-0677">Repeat</keyword>
<reference evidence="3" key="2">
    <citation type="submission" date="2025-08" db="UniProtKB">
        <authorList>
            <consortium name="Ensembl"/>
        </authorList>
    </citation>
    <scope>IDENTIFICATION</scope>
</reference>
<sequence length="339" mass="38030">MDDDSLSEGEGELKEVAEQPEVKQTKFSLSDHQVGPLTRNTIVPYLSLLCRTGNGLAHAFVKLDLNDKKLSDLEALRKYVHLRFLDVSNNHLTDLSCLTSLNQLLWLKIDNNAVSSLKKLPLDQFPYLQWLSLARNQLEDMAGLGGTALENLNLSGNKIQRVHGLQYGQLTNLGILELRGNCLDTTDGIYLPKLRKLYLAQNVIKRLEGLERLELLTTLHLRDNQLETLEGISPRMTSLKYLNVRGNLISNQKALQSLVPLLGTLQAVVILDNPLAESGDYRIAVLTCLMHLERLDKELVSSEERAEAQERLKVTQRFLVDFTEMATGGVCLTLLFSTL</sequence>
<proteinExistence type="predicted"/>
<evidence type="ECO:0000313" key="4">
    <source>
        <dbReference type="Proteomes" id="UP000694546"/>
    </source>
</evidence>
<dbReference type="Ensembl" id="ENSGMOT00000012195.2">
    <property type="protein sequence ID" value="ENSGMOP00000011877.2"/>
    <property type="gene ID" value="ENSGMOG00000011107.2"/>
</dbReference>
<dbReference type="PANTHER" id="PTHR15454">
    <property type="entry name" value="NISCHARIN RELATED"/>
    <property type="match status" value="1"/>
</dbReference>
<dbReference type="PANTHER" id="PTHR15454:SF47">
    <property type="entry name" value="LEUCINE-RICH REPEAT-CONTAINING PROTEIN 23"/>
    <property type="match status" value="1"/>
</dbReference>
<dbReference type="Pfam" id="PF13516">
    <property type="entry name" value="LRR_6"/>
    <property type="match status" value="1"/>
</dbReference>
<evidence type="ECO:0000256" key="2">
    <source>
        <dbReference type="ARBA" id="ARBA00022737"/>
    </source>
</evidence>
<dbReference type="Gene3D" id="3.80.10.10">
    <property type="entry name" value="Ribonuclease Inhibitor"/>
    <property type="match status" value="2"/>
</dbReference>
<accession>A0A8C5F735</accession>
<protein>
    <submittedName>
        <fullName evidence="3">Leucine rich repeat containing 23</fullName>
    </submittedName>
</protein>
<name>A0A8C5F735_GADMO</name>
<dbReference type="SUPFAM" id="SSF52058">
    <property type="entry name" value="L domain-like"/>
    <property type="match status" value="1"/>
</dbReference>
<keyword evidence="4" id="KW-1185">Reference proteome</keyword>
<dbReference type="AlphaFoldDB" id="A0A8C5F735"/>
<dbReference type="OMA" id="NPCTDES"/>
<dbReference type="InterPro" id="IPR032675">
    <property type="entry name" value="LRR_dom_sf"/>
</dbReference>